<sequence length="55" mass="5817">MSETKKPAPVRLIYDVWLKEGERTPAGTVVSVGLVEAKALIAAGKAERADPLPGE</sequence>
<gene>
    <name evidence="1" type="ORF">RB548_09635</name>
</gene>
<protein>
    <submittedName>
        <fullName evidence="1">Uncharacterized protein</fullName>
    </submittedName>
</protein>
<name>A0ABZ2BDQ4_9HYPH</name>
<organism evidence="1 2">
    <name type="scientific">Sinorhizobium chiapasense</name>
    <dbReference type="NCBI Taxonomy" id="501572"/>
    <lineage>
        <taxon>Bacteria</taxon>
        <taxon>Pseudomonadati</taxon>
        <taxon>Pseudomonadota</taxon>
        <taxon>Alphaproteobacteria</taxon>
        <taxon>Hyphomicrobiales</taxon>
        <taxon>Rhizobiaceae</taxon>
        <taxon>Sinorhizobium/Ensifer group</taxon>
        <taxon>Sinorhizobium</taxon>
    </lineage>
</organism>
<keyword evidence="2" id="KW-1185">Reference proteome</keyword>
<evidence type="ECO:0000313" key="1">
    <source>
        <dbReference type="EMBL" id="WVT05627.1"/>
    </source>
</evidence>
<proteinExistence type="predicted"/>
<dbReference type="RefSeq" id="WP_331374703.1">
    <property type="nucleotide sequence ID" value="NZ_CP133148.1"/>
</dbReference>
<accession>A0ABZ2BDQ4</accession>
<dbReference type="EMBL" id="CP133148">
    <property type="protein sequence ID" value="WVT05627.1"/>
    <property type="molecule type" value="Genomic_DNA"/>
</dbReference>
<reference evidence="1" key="1">
    <citation type="submission" date="2023-08" db="EMBL/GenBank/DDBJ databases">
        <title>Complete genome sequence of Sinorhizobium chiapanecum ITTG S70 isolated from Acaciella angustissima nodules in Chiapas-Mexico.</title>
        <authorList>
            <person name="Rincon-Rosales R."/>
            <person name="Rogel M.A."/>
            <person name="Rincon-Medina C.I."/>
            <person name="Guerrero G."/>
            <person name="Manzano-Gomez L.A."/>
            <person name="Lopez-Lopez A."/>
            <person name="Rincon Molina F.A."/>
            <person name="Martinez-Romero E."/>
        </authorList>
    </citation>
    <scope>NUCLEOTIDE SEQUENCE</scope>
    <source>
        <strain evidence="1">ITTG S70</strain>
    </source>
</reference>
<dbReference type="Proteomes" id="UP001432360">
    <property type="component" value="Chromosome"/>
</dbReference>
<evidence type="ECO:0000313" key="2">
    <source>
        <dbReference type="Proteomes" id="UP001432360"/>
    </source>
</evidence>